<keyword evidence="6 7" id="KW-0472">Membrane</keyword>
<dbReference type="PANTHER" id="PTHR43005:SF1">
    <property type="entry name" value="SPERMIDINE_PUTRESCINE TRANSPORT SYSTEM PERMEASE PROTEIN"/>
    <property type="match status" value="1"/>
</dbReference>
<dbReference type="AlphaFoldDB" id="U2E8Y4"/>
<feature type="domain" description="ABC transmembrane type-1" evidence="8">
    <location>
        <begin position="86"/>
        <end position="305"/>
    </location>
</feature>
<evidence type="ECO:0000256" key="6">
    <source>
        <dbReference type="ARBA" id="ARBA00023136"/>
    </source>
</evidence>
<evidence type="ECO:0000313" key="9">
    <source>
        <dbReference type="EMBL" id="ERJ11603.1"/>
    </source>
</evidence>
<dbReference type="PANTHER" id="PTHR43005">
    <property type="entry name" value="BLR7065 PROTEIN"/>
    <property type="match status" value="1"/>
</dbReference>
<reference evidence="9 10" key="2">
    <citation type="journal article" date="2013" name="PLoS ONE">
        <title>INDIGO - INtegrated Data Warehouse of MIcrobial GenOmes with Examples from the Red Sea Extremophiles.</title>
        <authorList>
            <person name="Alam I."/>
            <person name="Antunes A."/>
            <person name="Kamau A.A."/>
            <person name="Ba Alawi W."/>
            <person name="Kalkatawi M."/>
            <person name="Stingl U."/>
            <person name="Bajic V.B."/>
        </authorList>
    </citation>
    <scope>NUCLEOTIDE SEQUENCE [LARGE SCALE GENOMIC DNA]</scope>
    <source>
        <strain evidence="9 10">SSD-17B</strain>
    </source>
</reference>
<feature type="transmembrane region" description="Helical" evidence="7">
    <location>
        <begin position="179"/>
        <end position="201"/>
    </location>
</feature>
<dbReference type="InParanoid" id="U2E8Y4"/>
<dbReference type="Pfam" id="PF00528">
    <property type="entry name" value="BPD_transp_1"/>
    <property type="match status" value="1"/>
</dbReference>
<feature type="transmembrane region" description="Helical" evidence="7">
    <location>
        <begin position="21"/>
        <end position="48"/>
    </location>
</feature>
<name>U2E8Y4_9MOLU</name>
<protein>
    <submittedName>
        <fullName evidence="9">Binding-protein-dependent transport systems inner membrane component</fullName>
    </submittedName>
</protein>
<comment type="caution">
    <text evidence="9">The sequence shown here is derived from an EMBL/GenBank/DDBJ whole genome shotgun (WGS) entry which is preliminary data.</text>
</comment>
<dbReference type="InterPro" id="IPR035906">
    <property type="entry name" value="MetI-like_sf"/>
</dbReference>
<dbReference type="RefSeq" id="WP_008825458.1">
    <property type="nucleotide sequence ID" value="NZ_AFNU02000009.1"/>
</dbReference>
<feature type="transmembrane region" description="Helical" evidence="7">
    <location>
        <begin position="286"/>
        <end position="309"/>
    </location>
</feature>
<keyword evidence="2 7" id="KW-0813">Transport</keyword>
<evidence type="ECO:0000256" key="5">
    <source>
        <dbReference type="ARBA" id="ARBA00022989"/>
    </source>
</evidence>
<dbReference type="GO" id="GO:0055085">
    <property type="term" value="P:transmembrane transport"/>
    <property type="evidence" value="ECO:0007669"/>
    <property type="project" value="InterPro"/>
</dbReference>
<evidence type="ECO:0000259" key="8">
    <source>
        <dbReference type="PROSITE" id="PS50928"/>
    </source>
</evidence>
<keyword evidence="4 7" id="KW-0812">Transmembrane</keyword>
<dbReference type="CDD" id="cd06261">
    <property type="entry name" value="TM_PBP2"/>
    <property type="match status" value="1"/>
</dbReference>
<dbReference type="SUPFAM" id="SSF161098">
    <property type="entry name" value="MetI-like"/>
    <property type="match status" value="1"/>
</dbReference>
<comment type="similarity">
    <text evidence="7">Belongs to the binding-protein-dependent transport system permease family.</text>
</comment>
<organism evidence="9 10">
    <name type="scientific">Haloplasma contractile SSD-17B</name>
    <dbReference type="NCBI Taxonomy" id="1033810"/>
    <lineage>
        <taxon>Bacteria</taxon>
        <taxon>Bacillati</taxon>
        <taxon>Mycoplasmatota</taxon>
        <taxon>Mollicutes</taxon>
        <taxon>Haloplasmatales</taxon>
        <taxon>Haloplasmataceae</taxon>
        <taxon>Haloplasma</taxon>
    </lineage>
</organism>
<dbReference type="STRING" id="1033810.HLPCO_002304"/>
<feature type="transmembrane region" description="Helical" evidence="7">
    <location>
        <begin position="92"/>
        <end position="112"/>
    </location>
</feature>
<sequence>MKQKYKQLKQRVQHDFKTGKLSDALSVFFLLLPYALLFSLFIAIPVAIAVGLSLTSFNLIEAPEYRGLMNYITVLTKDPVFLKYVLPNTFKYALITGPGGYMLAFILAWMLAQIQRIPRTIIALAIYTPSMLGPILMQVIFRVLFNGDENGWLNSVLLSNDFISKPIQFLQDPAWLMDIMIIVSLYSAMGIGFLAMLAGVLNGNEELYEAAYIDGIKNKFQEVIHITIPSMKPQMLFGAVMAIVQSFNNGYIGVALSGQNPTPQYSGQLIINHIEDFGMIRYEMGYAAALSVVLLLIIWGFSKTAYILFGEKD</sequence>
<evidence type="ECO:0000256" key="3">
    <source>
        <dbReference type="ARBA" id="ARBA00022475"/>
    </source>
</evidence>
<dbReference type="InterPro" id="IPR000515">
    <property type="entry name" value="MetI-like"/>
</dbReference>
<dbReference type="eggNOG" id="COG1175">
    <property type="taxonomic scope" value="Bacteria"/>
</dbReference>
<evidence type="ECO:0000256" key="7">
    <source>
        <dbReference type="RuleBase" id="RU363032"/>
    </source>
</evidence>
<dbReference type="PROSITE" id="PS50928">
    <property type="entry name" value="ABC_TM1"/>
    <property type="match status" value="1"/>
</dbReference>
<keyword evidence="5 7" id="KW-1133">Transmembrane helix</keyword>
<dbReference type="Gene3D" id="1.10.3720.10">
    <property type="entry name" value="MetI-like"/>
    <property type="match status" value="1"/>
</dbReference>
<dbReference type="Proteomes" id="UP000005707">
    <property type="component" value="Unassembled WGS sequence"/>
</dbReference>
<comment type="subcellular location">
    <subcellularLocation>
        <location evidence="1 7">Cell membrane</location>
        <topology evidence="1 7">Multi-pass membrane protein</topology>
    </subcellularLocation>
</comment>
<accession>U2E8Y4</accession>
<evidence type="ECO:0000256" key="1">
    <source>
        <dbReference type="ARBA" id="ARBA00004651"/>
    </source>
</evidence>
<evidence type="ECO:0000256" key="4">
    <source>
        <dbReference type="ARBA" id="ARBA00022692"/>
    </source>
</evidence>
<dbReference type="OrthoDB" id="9779462at2"/>
<feature type="transmembrane region" description="Helical" evidence="7">
    <location>
        <begin position="124"/>
        <end position="145"/>
    </location>
</feature>
<keyword evidence="3" id="KW-1003">Cell membrane</keyword>
<dbReference type="GO" id="GO:0005886">
    <property type="term" value="C:plasma membrane"/>
    <property type="evidence" value="ECO:0007669"/>
    <property type="project" value="UniProtKB-SubCell"/>
</dbReference>
<evidence type="ECO:0000256" key="2">
    <source>
        <dbReference type="ARBA" id="ARBA00022448"/>
    </source>
</evidence>
<keyword evidence="10" id="KW-1185">Reference proteome</keyword>
<proteinExistence type="inferred from homology"/>
<reference evidence="9 10" key="1">
    <citation type="journal article" date="2011" name="J. Bacteriol.">
        <title>Genome sequence of Haloplasma contractile, an unusual contractile bacterium from a deep-sea anoxic brine lake.</title>
        <authorList>
            <person name="Antunes A."/>
            <person name="Alam I."/>
            <person name="El Dorry H."/>
            <person name="Siam R."/>
            <person name="Robertson A."/>
            <person name="Bajic V.B."/>
            <person name="Stingl U."/>
        </authorList>
    </citation>
    <scope>NUCLEOTIDE SEQUENCE [LARGE SCALE GENOMIC DNA]</scope>
    <source>
        <strain evidence="9 10">SSD-17B</strain>
    </source>
</reference>
<dbReference type="EMBL" id="AFNU02000009">
    <property type="protein sequence ID" value="ERJ11603.1"/>
    <property type="molecule type" value="Genomic_DNA"/>
</dbReference>
<evidence type="ECO:0000313" key="10">
    <source>
        <dbReference type="Proteomes" id="UP000005707"/>
    </source>
</evidence>
<gene>
    <name evidence="9" type="ORF">HLPCO_002304</name>
</gene>